<organism evidence="1 2">
    <name type="scientific">Robiginitalea biformata (strain ATCC BAA-864 / DSM 15991 / KCTC 12146 / HTCC2501)</name>
    <dbReference type="NCBI Taxonomy" id="313596"/>
    <lineage>
        <taxon>Bacteria</taxon>
        <taxon>Pseudomonadati</taxon>
        <taxon>Bacteroidota</taxon>
        <taxon>Flavobacteriia</taxon>
        <taxon>Flavobacteriales</taxon>
        <taxon>Flavobacteriaceae</taxon>
        <taxon>Robiginitalea</taxon>
    </lineage>
</organism>
<dbReference type="HOGENOM" id="CLU_1538377_0_0_10"/>
<dbReference type="RefSeq" id="WP_015753923.1">
    <property type="nucleotide sequence ID" value="NC_013222.1"/>
</dbReference>
<dbReference type="OrthoDB" id="1123183at2"/>
<protein>
    <submittedName>
        <fullName evidence="1">Glycine dehydrogenase</fullName>
    </submittedName>
</protein>
<keyword evidence="2" id="KW-1185">Reference proteome</keyword>
<accession>A4CJR0</accession>
<reference evidence="1 2" key="1">
    <citation type="journal article" date="2009" name="J. Bacteriol.">
        <title>Complete genome sequence of Robiginitalea biformata HTCC2501.</title>
        <authorList>
            <person name="Oh H.M."/>
            <person name="Giovannoni S.J."/>
            <person name="Lee K."/>
            <person name="Ferriera S."/>
            <person name="Johnson J."/>
            <person name="Cho J.C."/>
        </authorList>
    </citation>
    <scope>NUCLEOTIDE SEQUENCE [LARGE SCALE GENOMIC DNA]</scope>
    <source>
        <strain evidence="2">ATCC BAA-864 / HTCC2501 / KCTC 12146</strain>
    </source>
</reference>
<dbReference type="InterPro" id="IPR029063">
    <property type="entry name" value="SAM-dependent_MTases_sf"/>
</dbReference>
<evidence type="ECO:0000313" key="2">
    <source>
        <dbReference type="Proteomes" id="UP000009049"/>
    </source>
</evidence>
<dbReference type="STRING" id="313596.RB2501_09700"/>
<evidence type="ECO:0000313" key="1">
    <source>
        <dbReference type="EMBL" id="EAR17168.1"/>
    </source>
</evidence>
<dbReference type="Proteomes" id="UP000009049">
    <property type="component" value="Chromosome"/>
</dbReference>
<name>A4CJR0_ROBBH</name>
<dbReference type="EMBL" id="CP001712">
    <property type="protein sequence ID" value="EAR17168.1"/>
    <property type="molecule type" value="Genomic_DNA"/>
</dbReference>
<dbReference type="KEGG" id="rbi:RB2501_09700"/>
<dbReference type="eggNOG" id="COG2227">
    <property type="taxonomic scope" value="Bacteria"/>
</dbReference>
<dbReference type="Gene3D" id="3.40.50.150">
    <property type="entry name" value="Vaccinia Virus protein VP39"/>
    <property type="match status" value="1"/>
</dbReference>
<dbReference type="SUPFAM" id="SSF53335">
    <property type="entry name" value="S-adenosyl-L-methionine-dependent methyltransferases"/>
    <property type="match status" value="1"/>
</dbReference>
<dbReference type="AlphaFoldDB" id="A4CJR0"/>
<sequence length="180" mass="21188">MYTHYPEKRYRLTLEFLRKHIRPEETILDLGVDNPFAEIMREHGYTVSNTQGEDLDEDLEAIKNTGAGVVTAFEILEHLVAPYNVLRAIPGDKLLASVPLRLWFASAYRSKTDDRDRHFHEFEAWQFDWLLEKSGWVIKDRLQWAHPVQKIGFRPLLRRFTPRYYLVYAERPGLSPTDGN</sequence>
<proteinExistence type="predicted"/>
<gene>
    <name evidence="1" type="ordered locus">RB2501_09700</name>
</gene>